<dbReference type="Gene3D" id="1.10.10.60">
    <property type="entry name" value="Homeodomain-like"/>
    <property type="match status" value="1"/>
</dbReference>
<dbReference type="EMBL" id="BONG01000003">
    <property type="protein sequence ID" value="GIF87287.1"/>
    <property type="molecule type" value="Genomic_DNA"/>
</dbReference>
<dbReference type="InterPro" id="IPR009057">
    <property type="entry name" value="Homeodomain-like_sf"/>
</dbReference>
<gene>
    <name evidence="6" type="ORF">Cch02nite_07310</name>
</gene>
<sequence length="195" mass="21268">MSSSGLRERKKQKTRWLIQEHALRLFTEQGYDATTVEQIAAAAEISPSTFFRYFATKEDVVLDDEYDPMLAGAVAAAPAELGPIDALRHAVRTTMSNLPDADRDKILFRSRLQNSVPALRARLLDGLIGNIKLISTAIAPRIGRPDDDLEVQIMAGACVGAMLPALFAWVDSNGTLDLTTVVDNALEKVGRGFTP</sequence>
<proteinExistence type="predicted"/>
<dbReference type="PANTHER" id="PTHR30055">
    <property type="entry name" value="HTH-TYPE TRANSCRIPTIONAL REGULATOR RUTR"/>
    <property type="match status" value="1"/>
</dbReference>
<evidence type="ECO:0000256" key="4">
    <source>
        <dbReference type="PROSITE-ProRule" id="PRU00335"/>
    </source>
</evidence>
<keyword evidence="7" id="KW-1185">Reference proteome</keyword>
<comment type="caution">
    <text evidence="6">The sequence shown here is derived from an EMBL/GenBank/DDBJ whole genome shotgun (WGS) entry which is preliminary data.</text>
</comment>
<organism evidence="6 7">
    <name type="scientific">Catellatospora chokoriensis</name>
    <dbReference type="NCBI Taxonomy" id="310353"/>
    <lineage>
        <taxon>Bacteria</taxon>
        <taxon>Bacillati</taxon>
        <taxon>Actinomycetota</taxon>
        <taxon>Actinomycetes</taxon>
        <taxon>Micromonosporales</taxon>
        <taxon>Micromonosporaceae</taxon>
        <taxon>Catellatospora</taxon>
    </lineage>
</organism>
<evidence type="ECO:0000313" key="6">
    <source>
        <dbReference type="EMBL" id="GIF87287.1"/>
    </source>
</evidence>
<evidence type="ECO:0000313" key="7">
    <source>
        <dbReference type="Proteomes" id="UP000619293"/>
    </source>
</evidence>
<dbReference type="AlphaFoldDB" id="A0A8J3JLX4"/>
<keyword evidence="2 4" id="KW-0238">DNA-binding</keyword>
<name>A0A8J3JLX4_9ACTN</name>
<keyword evidence="1" id="KW-0805">Transcription regulation</keyword>
<feature type="domain" description="HTH tetR-type" evidence="5">
    <location>
        <begin position="12"/>
        <end position="72"/>
    </location>
</feature>
<protein>
    <submittedName>
        <fullName evidence="6">TetR family transcriptional regulator</fullName>
    </submittedName>
</protein>
<evidence type="ECO:0000259" key="5">
    <source>
        <dbReference type="PROSITE" id="PS50977"/>
    </source>
</evidence>
<dbReference type="GO" id="GO:0000976">
    <property type="term" value="F:transcription cis-regulatory region binding"/>
    <property type="evidence" value="ECO:0007669"/>
    <property type="project" value="TreeGrafter"/>
</dbReference>
<dbReference type="Gene3D" id="1.10.357.10">
    <property type="entry name" value="Tetracycline Repressor, domain 2"/>
    <property type="match status" value="1"/>
</dbReference>
<dbReference type="PRINTS" id="PR00455">
    <property type="entry name" value="HTHTETR"/>
</dbReference>
<reference evidence="6 7" key="1">
    <citation type="submission" date="2021-01" db="EMBL/GenBank/DDBJ databases">
        <title>Whole genome shotgun sequence of Catellatospora chokoriensis NBRC 107358.</title>
        <authorList>
            <person name="Komaki H."/>
            <person name="Tamura T."/>
        </authorList>
    </citation>
    <scope>NUCLEOTIDE SEQUENCE [LARGE SCALE GENOMIC DNA]</scope>
    <source>
        <strain evidence="6 7">NBRC 107358</strain>
    </source>
</reference>
<evidence type="ECO:0000256" key="2">
    <source>
        <dbReference type="ARBA" id="ARBA00023125"/>
    </source>
</evidence>
<keyword evidence="3" id="KW-0804">Transcription</keyword>
<dbReference type="RefSeq" id="WP_191844216.1">
    <property type="nucleotide sequence ID" value="NZ_BAAALB010000036.1"/>
</dbReference>
<dbReference type="PANTHER" id="PTHR30055:SF234">
    <property type="entry name" value="HTH-TYPE TRANSCRIPTIONAL REGULATOR BETI"/>
    <property type="match status" value="1"/>
</dbReference>
<evidence type="ECO:0000256" key="3">
    <source>
        <dbReference type="ARBA" id="ARBA00023163"/>
    </source>
</evidence>
<dbReference type="InterPro" id="IPR041347">
    <property type="entry name" value="MftR_C"/>
</dbReference>
<dbReference type="InterPro" id="IPR001647">
    <property type="entry name" value="HTH_TetR"/>
</dbReference>
<dbReference type="Pfam" id="PF00440">
    <property type="entry name" value="TetR_N"/>
    <property type="match status" value="1"/>
</dbReference>
<dbReference type="PROSITE" id="PS50977">
    <property type="entry name" value="HTH_TETR_2"/>
    <property type="match status" value="1"/>
</dbReference>
<accession>A0A8J3JLX4</accession>
<evidence type="ECO:0000256" key="1">
    <source>
        <dbReference type="ARBA" id="ARBA00023015"/>
    </source>
</evidence>
<dbReference type="SUPFAM" id="SSF46689">
    <property type="entry name" value="Homeodomain-like"/>
    <property type="match status" value="1"/>
</dbReference>
<dbReference type="Proteomes" id="UP000619293">
    <property type="component" value="Unassembled WGS sequence"/>
</dbReference>
<dbReference type="Pfam" id="PF17754">
    <property type="entry name" value="TetR_C_14"/>
    <property type="match status" value="1"/>
</dbReference>
<dbReference type="InterPro" id="IPR050109">
    <property type="entry name" value="HTH-type_TetR-like_transc_reg"/>
</dbReference>
<feature type="DNA-binding region" description="H-T-H motif" evidence="4">
    <location>
        <begin position="35"/>
        <end position="54"/>
    </location>
</feature>
<dbReference type="GO" id="GO:0003700">
    <property type="term" value="F:DNA-binding transcription factor activity"/>
    <property type="evidence" value="ECO:0007669"/>
    <property type="project" value="TreeGrafter"/>
</dbReference>